<feature type="transmembrane region" description="Helical" evidence="1">
    <location>
        <begin position="7"/>
        <end position="24"/>
    </location>
</feature>
<dbReference type="EMBL" id="MU853237">
    <property type="protein sequence ID" value="KAK4120591.1"/>
    <property type="molecule type" value="Genomic_DNA"/>
</dbReference>
<feature type="domain" description="NWD NACHT-NTPase N-terminal" evidence="2">
    <location>
        <begin position="195"/>
        <end position="262"/>
    </location>
</feature>
<gene>
    <name evidence="3" type="ORF">N657DRAFT_683414</name>
</gene>
<reference evidence="3" key="2">
    <citation type="submission" date="2023-05" db="EMBL/GenBank/DDBJ databases">
        <authorList>
            <consortium name="Lawrence Berkeley National Laboratory"/>
            <person name="Steindorff A."/>
            <person name="Hensen N."/>
            <person name="Bonometti L."/>
            <person name="Westerberg I."/>
            <person name="Brannstrom I.O."/>
            <person name="Guillou S."/>
            <person name="Cros-Aarteil S."/>
            <person name="Calhoun S."/>
            <person name="Haridas S."/>
            <person name="Kuo A."/>
            <person name="Mondo S."/>
            <person name="Pangilinan J."/>
            <person name="Riley R."/>
            <person name="Labutti K."/>
            <person name="Andreopoulos B."/>
            <person name="Lipzen A."/>
            <person name="Chen C."/>
            <person name="Yanf M."/>
            <person name="Daum C."/>
            <person name="Ng V."/>
            <person name="Clum A."/>
            <person name="Ohm R."/>
            <person name="Martin F."/>
            <person name="Silar P."/>
            <person name="Natvig D."/>
            <person name="Lalanne C."/>
            <person name="Gautier V."/>
            <person name="Ament-Velasquez S.L."/>
            <person name="Kruys A."/>
            <person name="Hutchinson M.I."/>
            <person name="Powell A.J."/>
            <person name="Barry K."/>
            <person name="Miller A.N."/>
            <person name="Grigoriev I.V."/>
            <person name="Debuchy R."/>
            <person name="Gladieux P."/>
            <person name="Thoren M.H."/>
            <person name="Johannesson H."/>
        </authorList>
    </citation>
    <scope>NUCLEOTIDE SEQUENCE</scope>
    <source>
        <strain evidence="3">CBS 731.68</strain>
    </source>
</reference>
<keyword evidence="1" id="KW-1133">Transmembrane helix</keyword>
<protein>
    <recommendedName>
        <fullName evidence="2">NWD NACHT-NTPase N-terminal domain-containing protein</fullName>
    </recommendedName>
</protein>
<evidence type="ECO:0000313" key="4">
    <source>
        <dbReference type="Proteomes" id="UP001302602"/>
    </source>
</evidence>
<evidence type="ECO:0000256" key="1">
    <source>
        <dbReference type="SAM" id="Phobius"/>
    </source>
</evidence>
<evidence type="ECO:0000313" key="3">
    <source>
        <dbReference type="EMBL" id="KAK4120591.1"/>
    </source>
</evidence>
<keyword evidence="1" id="KW-0812">Transmembrane</keyword>
<keyword evidence="4" id="KW-1185">Reference proteome</keyword>
<name>A0AAN6Z071_9PEZI</name>
<dbReference type="Pfam" id="PF17100">
    <property type="entry name" value="NACHT_N"/>
    <property type="match status" value="2"/>
</dbReference>
<reference evidence="3" key="1">
    <citation type="journal article" date="2023" name="Mol. Phylogenet. Evol.">
        <title>Genome-scale phylogeny and comparative genomics of the fungal order Sordariales.</title>
        <authorList>
            <person name="Hensen N."/>
            <person name="Bonometti L."/>
            <person name="Westerberg I."/>
            <person name="Brannstrom I.O."/>
            <person name="Guillou S."/>
            <person name="Cros-Aarteil S."/>
            <person name="Calhoun S."/>
            <person name="Haridas S."/>
            <person name="Kuo A."/>
            <person name="Mondo S."/>
            <person name="Pangilinan J."/>
            <person name="Riley R."/>
            <person name="LaButti K."/>
            <person name="Andreopoulos B."/>
            <person name="Lipzen A."/>
            <person name="Chen C."/>
            <person name="Yan M."/>
            <person name="Daum C."/>
            <person name="Ng V."/>
            <person name="Clum A."/>
            <person name="Steindorff A."/>
            <person name="Ohm R.A."/>
            <person name="Martin F."/>
            <person name="Silar P."/>
            <person name="Natvig D.O."/>
            <person name="Lalanne C."/>
            <person name="Gautier V."/>
            <person name="Ament-Velasquez S.L."/>
            <person name="Kruys A."/>
            <person name="Hutchinson M.I."/>
            <person name="Powell A.J."/>
            <person name="Barry K."/>
            <person name="Miller A.N."/>
            <person name="Grigoriev I.V."/>
            <person name="Debuchy R."/>
            <person name="Gladieux P."/>
            <person name="Hiltunen Thoren M."/>
            <person name="Johannesson H."/>
        </authorList>
    </citation>
    <scope>NUCLEOTIDE SEQUENCE</scope>
    <source>
        <strain evidence="3">CBS 731.68</strain>
    </source>
</reference>
<accession>A0AAN6Z071</accession>
<keyword evidence="1" id="KW-0472">Membrane</keyword>
<dbReference type="Proteomes" id="UP001302602">
    <property type="component" value="Unassembled WGS sequence"/>
</dbReference>
<comment type="caution">
    <text evidence="3">The sequence shown here is derived from an EMBL/GenBank/DDBJ whole genome shotgun (WGS) entry which is preliminary data.</text>
</comment>
<proteinExistence type="predicted"/>
<dbReference type="AlphaFoldDB" id="A0AAN6Z071"/>
<feature type="transmembrane region" description="Helical" evidence="1">
    <location>
        <begin position="44"/>
        <end position="64"/>
    </location>
</feature>
<sequence length="263" mass="29541">MWFYFRHYLNLSILYSIAAEYSTVGPFAFDWETDKSTSRFSQGAIFALLAALQGLPLFWLFCLLRTAVRFVILGIVKDDTSDVEESEVEDGNAAYDSLEDDADTAELVKSYVKTLMIASDIDSSTDLSAELKDPIQRQVHMRELVEKGQAKIFTPSKITKGVGDVAQFILSAKPILDAAIQNIPQAALPWAGRLAGIVHVVSQMDWYCALSEHLLKKDHVDESLESIPPLLQVRVIALYKALLLYQIKSVCSYYRHQGLVFLR</sequence>
<dbReference type="RefSeq" id="XP_062644362.1">
    <property type="nucleotide sequence ID" value="XM_062796570.1"/>
</dbReference>
<evidence type="ECO:0000259" key="2">
    <source>
        <dbReference type="Pfam" id="PF17100"/>
    </source>
</evidence>
<dbReference type="InterPro" id="IPR031359">
    <property type="entry name" value="NACHT_N"/>
</dbReference>
<dbReference type="GeneID" id="87833338"/>
<organism evidence="3 4">
    <name type="scientific">Parathielavia appendiculata</name>
    <dbReference type="NCBI Taxonomy" id="2587402"/>
    <lineage>
        <taxon>Eukaryota</taxon>
        <taxon>Fungi</taxon>
        <taxon>Dikarya</taxon>
        <taxon>Ascomycota</taxon>
        <taxon>Pezizomycotina</taxon>
        <taxon>Sordariomycetes</taxon>
        <taxon>Sordariomycetidae</taxon>
        <taxon>Sordariales</taxon>
        <taxon>Chaetomiaceae</taxon>
        <taxon>Parathielavia</taxon>
    </lineage>
</organism>
<feature type="domain" description="NWD NACHT-NTPase N-terminal" evidence="2">
    <location>
        <begin position="92"/>
        <end position="192"/>
    </location>
</feature>